<accession>A0ABT8EX74</accession>
<keyword evidence="1" id="KW-0472">Membrane</keyword>
<feature type="transmembrane region" description="Helical" evidence="1">
    <location>
        <begin position="12"/>
        <end position="30"/>
    </location>
</feature>
<dbReference type="RefSeq" id="WP_300961822.1">
    <property type="nucleotide sequence ID" value="NZ_JAUHJR010000006.1"/>
</dbReference>
<keyword evidence="3" id="KW-1185">Reference proteome</keyword>
<comment type="caution">
    <text evidence="2">The sequence shown here is derived from an EMBL/GenBank/DDBJ whole genome shotgun (WGS) entry which is preliminary data.</text>
</comment>
<dbReference type="Gene3D" id="3.60.10.10">
    <property type="entry name" value="Endonuclease/exonuclease/phosphatase"/>
    <property type="match status" value="1"/>
</dbReference>
<dbReference type="Proteomes" id="UP001168537">
    <property type="component" value="Unassembled WGS sequence"/>
</dbReference>
<evidence type="ECO:0000313" key="2">
    <source>
        <dbReference type="EMBL" id="MDN4162679.1"/>
    </source>
</evidence>
<proteinExistence type="predicted"/>
<dbReference type="SUPFAM" id="SSF56219">
    <property type="entry name" value="DNase I-like"/>
    <property type="match status" value="1"/>
</dbReference>
<gene>
    <name evidence="2" type="ORF">QWY29_15025</name>
</gene>
<evidence type="ECO:0000313" key="3">
    <source>
        <dbReference type="Proteomes" id="UP001168537"/>
    </source>
</evidence>
<dbReference type="EMBL" id="JAUHJR010000006">
    <property type="protein sequence ID" value="MDN4162679.1"/>
    <property type="molecule type" value="Genomic_DNA"/>
</dbReference>
<protein>
    <recommendedName>
        <fullName evidence="4">Endonuclease/exonuclease/phosphatase domain-containing protein</fullName>
    </recommendedName>
</protein>
<sequence length="332" mass="37226">MLRASLRTSLRVLAALVAVAVVLVAVVTVVRDGRDDPDADDPGQRRAVAEGRARVAPRLPGEVLTTIGVVSYNALRHLPLERARRDWDRLTGRDDVDLIGWQESKSPAFRELYPQYRARGWETWHWPDPDGPISLAVSWRTATFELLDVSFRRMHRGGFPRETTDPFPARWVVTAQLRHRATGRTVTLLNTHVNQHIETGQRFERNLNAERAKQHLARLARMWDTAPGSVVLGTGDYNFDFADDARARPAGGITRAFRGRASSTYQLLGLDGLRPTRNTRWIDYVFVADRSLRTAGAAAGSRSGTAQIARHRVLGGYASDHAPLLARIRVYR</sequence>
<organism evidence="2 3">
    <name type="scientific">Nocardioides abyssi</name>
    <dbReference type="NCBI Taxonomy" id="3058370"/>
    <lineage>
        <taxon>Bacteria</taxon>
        <taxon>Bacillati</taxon>
        <taxon>Actinomycetota</taxon>
        <taxon>Actinomycetes</taxon>
        <taxon>Propionibacteriales</taxon>
        <taxon>Nocardioidaceae</taxon>
        <taxon>Nocardioides</taxon>
    </lineage>
</organism>
<keyword evidence="1" id="KW-0812">Transmembrane</keyword>
<dbReference type="InterPro" id="IPR036691">
    <property type="entry name" value="Endo/exonu/phosph_ase_sf"/>
</dbReference>
<evidence type="ECO:0008006" key="4">
    <source>
        <dbReference type="Google" id="ProtNLM"/>
    </source>
</evidence>
<name>A0ABT8EX74_9ACTN</name>
<keyword evidence="1" id="KW-1133">Transmembrane helix</keyword>
<evidence type="ECO:0000256" key="1">
    <source>
        <dbReference type="SAM" id="Phobius"/>
    </source>
</evidence>
<reference evidence="2" key="1">
    <citation type="submission" date="2023-06" db="EMBL/GenBank/DDBJ databases">
        <title>Draft genome sequence of Nocardioides sp. SOB72.</title>
        <authorList>
            <person name="Zhang G."/>
        </authorList>
    </citation>
    <scope>NUCLEOTIDE SEQUENCE</scope>
    <source>
        <strain evidence="2">SOB72</strain>
    </source>
</reference>